<dbReference type="InterPro" id="IPR003445">
    <property type="entry name" value="Cat_transpt"/>
</dbReference>
<feature type="transmembrane region" description="Helical" evidence="10">
    <location>
        <begin position="227"/>
        <end position="247"/>
    </location>
</feature>
<dbReference type="Proteomes" id="UP000000646">
    <property type="component" value="Chromosome"/>
</dbReference>
<dbReference type="HOGENOM" id="CLU_026429_0_1_7"/>
<dbReference type="PANTHER" id="PTHR32024:SF1">
    <property type="entry name" value="KTR SYSTEM POTASSIUM UPTAKE PROTEIN B"/>
    <property type="match status" value="1"/>
</dbReference>
<sequence>MKQFGLDRRTFKILLAGYIIIALFGALLLHSSWAHTTPIDFLDAFFTSTSAVSMTGLVVKNTAVDFTLAGQIIILALVQIGGLGYMGIGLFVYILIRKKVGFSARNLLKESLFYPSMDGLFKFFKKVLLFIFTIELIGAILLTMRFALEMNFKKALWFGIFHSISAFNNSGFTIFEHGLIAYKHDIAINLIITSLIIIGGLGYFVLVELYFFQRKKLQNLSLHTKMVVVASIFLIFSSTLIIFAFEYSNPQTIGHFSFFDKILSSYFIAINYRTAGFSTLDMGHLHDASLFFGSLFMVIGGAPGGTAGGMKVTTVMVLLLYAYWSIRDGRVRIFGHEIPRETISKAFIIAVGSAVYIVIAVILLSLLESKFDFIALLFETSSAFATVGISVGNGGTLSLCALFSDPSKVIIIIMMLSGRIGVFAFLLSVFKQDKAIHLKFPEGKVNL</sequence>
<protein>
    <submittedName>
        <fullName evidence="11">Potassium uptake protein, TrkH family</fullName>
    </submittedName>
</protein>
<dbReference type="RefSeq" id="WP_002855735.1">
    <property type="nucleotide sequence ID" value="NC_008787.1"/>
</dbReference>
<feature type="transmembrane region" description="Helical" evidence="10">
    <location>
        <begin position="346"/>
        <end position="367"/>
    </location>
</feature>
<evidence type="ECO:0000256" key="7">
    <source>
        <dbReference type="ARBA" id="ARBA00022989"/>
    </source>
</evidence>
<dbReference type="EMBL" id="CP000538">
    <property type="protein sequence ID" value="EAQ72821.1"/>
    <property type="molecule type" value="Genomic_DNA"/>
</dbReference>
<feature type="transmembrane region" description="Helical" evidence="10">
    <location>
        <begin position="409"/>
        <end position="430"/>
    </location>
</feature>
<keyword evidence="9 10" id="KW-0472">Membrane</keyword>
<dbReference type="PANTHER" id="PTHR32024">
    <property type="entry name" value="TRK SYSTEM POTASSIUM UPTAKE PROTEIN TRKG-RELATED"/>
    <property type="match status" value="1"/>
</dbReference>
<dbReference type="GO" id="GO:0005886">
    <property type="term" value="C:plasma membrane"/>
    <property type="evidence" value="ECO:0007669"/>
    <property type="project" value="UniProtKB-SubCell"/>
</dbReference>
<dbReference type="Pfam" id="PF02386">
    <property type="entry name" value="TrkH"/>
    <property type="match status" value="1"/>
</dbReference>
<feature type="transmembrane region" description="Helical" evidence="10">
    <location>
        <begin position="127"/>
        <end position="148"/>
    </location>
</feature>
<dbReference type="NCBIfam" id="TIGR00933">
    <property type="entry name" value="2a38"/>
    <property type="match status" value="1"/>
</dbReference>
<dbReference type="GO" id="GO:0015379">
    <property type="term" value="F:potassium:chloride symporter activity"/>
    <property type="evidence" value="ECO:0007669"/>
    <property type="project" value="InterPro"/>
</dbReference>
<feature type="transmembrane region" description="Helical" evidence="10">
    <location>
        <begin position="12"/>
        <end position="29"/>
    </location>
</feature>
<name>A0A0H3PE22_CAMJJ</name>
<keyword evidence="7 10" id="KW-1133">Transmembrane helix</keyword>
<evidence type="ECO:0000256" key="1">
    <source>
        <dbReference type="ARBA" id="ARBA00004651"/>
    </source>
</evidence>
<evidence type="ECO:0000313" key="12">
    <source>
        <dbReference type="Proteomes" id="UP000000646"/>
    </source>
</evidence>
<evidence type="ECO:0000256" key="2">
    <source>
        <dbReference type="ARBA" id="ARBA00022448"/>
    </source>
</evidence>
<evidence type="ECO:0000256" key="6">
    <source>
        <dbReference type="ARBA" id="ARBA00022958"/>
    </source>
</evidence>
<comment type="subcellular location">
    <subcellularLocation>
        <location evidence="1">Cell membrane</location>
        <topology evidence="1">Multi-pass membrane protein</topology>
    </subcellularLocation>
</comment>
<keyword evidence="3" id="KW-1003">Cell membrane</keyword>
<organism evidence="11 12">
    <name type="scientific">Campylobacter jejuni subsp. jejuni serotype O:23/36 (strain 81-176)</name>
    <dbReference type="NCBI Taxonomy" id="354242"/>
    <lineage>
        <taxon>Bacteria</taxon>
        <taxon>Pseudomonadati</taxon>
        <taxon>Campylobacterota</taxon>
        <taxon>Epsilonproteobacteria</taxon>
        <taxon>Campylobacterales</taxon>
        <taxon>Campylobacteraceae</taxon>
        <taxon>Campylobacter</taxon>
    </lineage>
</organism>
<feature type="transmembrane region" description="Helical" evidence="10">
    <location>
        <begin position="186"/>
        <end position="206"/>
    </location>
</feature>
<dbReference type="eggNOG" id="COG0168">
    <property type="taxonomic scope" value="Bacteria"/>
</dbReference>
<dbReference type="KEGG" id="cjj:CJJ81176_1300"/>
<accession>A0A0H3PE22</accession>
<keyword evidence="6" id="KW-0630">Potassium</keyword>
<keyword evidence="2" id="KW-0813">Transport</keyword>
<proteinExistence type="predicted"/>
<feature type="transmembrane region" description="Helical" evidence="10">
    <location>
        <begin position="308"/>
        <end position="326"/>
    </location>
</feature>
<evidence type="ECO:0000256" key="8">
    <source>
        <dbReference type="ARBA" id="ARBA00023065"/>
    </source>
</evidence>
<keyword evidence="8" id="KW-0406">Ion transport</keyword>
<evidence type="ECO:0000256" key="3">
    <source>
        <dbReference type="ARBA" id="ARBA00022475"/>
    </source>
</evidence>
<evidence type="ECO:0000313" key="11">
    <source>
        <dbReference type="EMBL" id="EAQ72821.1"/>
    </source>
</evidence>
<dbReference type="InterPro" id="IPR004772">
    <property type="entry name" value="TrkH"/>
</dbReference>
<dbReference type="AlphaFoldDB" id="A0A0H3PE22"/>
<keyword evidence="5 10" id="KW-0812">Transmembrane</keyword>
<evidence type="ECO:0000256" key="9">
    <source>
        <dbReference type="ARBA" id="ARBA00023136"/>
    </source>
</evidence>
<evidence type="ECO:0000256" key="10">
    <source>
        <dbReference type="SAM" id="Phobius"/>
    </source>
</evidence>
<keyword evidence="4" id="KW-0633">Potassium transport</keyword>
<evidence type="ECO:0000256" key="5">
    <source>
        <dbReference type="ARBA" id="ARBA00022692"/>
    </source>
</evidence>
<evidence type="ECO:0000256" key="4">
    <source>
        <dbReference type="ARBA" id="ARBA00022538"/>
    </source>
</evidence>
<reference evidence="12" key="1">
    <citation type="submission" date="2006-12" db="EMBL/GenBank/DDBJ databases">
        <authorList>
            <person name="Fouts D.E."/>
            <person name="Nelson K.E."/>
            <person name="Sebastian Y."/>
        </authorList>
    </citation>
    <scope>NUCLEOTIDE SEQUENCE [LARGE SCALE GENOMIC DNA]</scope>
    <source>
        <strain evidence="12">81-176</strain>
    </source>
</reference>
<feature type="transmembrane region" description="Helical" evidence="10">
    <location>
        <begin position="72"/>
        <end position="96"/>
    </location>
</feature>
<gene>
    <name evidence="11" type="ordered locus">CJJ81176_1300</name>
</gene>